<sequence length="208" mass="22606">MVFNSGSLPSVREDESHSVIYYLTIVPLILGAIGVLIYMVMYIYNWFFNQTLTYFRGLPAQKMSNIVDDNVCVVIQIENNNELPLGIGETGFFTDDSDISVKGSLLSDIEEESGEEMNVALSEQISEEQNKSPIGADLGGEAHAVAHLTQGLLMVHLPTHGNADTNGIHVSEVNLTIGAAAEIASDGSEQWEDSEDFEVDQADGAHND</sequence>
<reference evidence="4" key="1">
    <citation type="submission" date="2016-11" db="UniProtKB">
        <authorList>
            <consortium name="WormBaseParasite"/>
        </authorList>
    </citation>
    <scope>IDENTIFICATION</scope>
</reference>
<organism evidence="3 4">
    <name type="scientific">Steinernema glaseri</name>
    <dbReference type="NCBI Taxonomy" id="37863"/>
    <lineage>
        <taxon>Eukaryota</taxon>
        <taxon>Metazoa</taxon>
        <taxon>Ecdysozoa</taxon>
        <taxon>Nematoda</taxon>
        <taxon>Chromadorea</taxon>
        <taxon>Rhabditida</taxon>
        <taxon>Tylenchina</taxon>
        <taxon>Panagrolaimomorpha</taxon>
        <taxon>Strongyloidoidea</taxon>
        <taxon>Steinernematidae</taxon>
        <taxon>Steinernema</taxon>
    </lineage>
</organism>
<feature type="transmembrane region" description="Helical" evidence="2">
    <location>
        <begin position="20"/>
        <end position="44"/>
    </location>
</feature>
<dbReference type="AlphaFoldDB" id="A0A1I7YG16"/>
<dbReference type="WBParaSite" id="L893_g15995.t1">
    <property type="protein sequence ID" value="L893_g15995.t1"/>
    <property type="gene ID" value="L893_g15995"/>
</dbReference>
<dbReference type="Proteomes" id="UP000095287">
    <property type="component" value="Unplaced"/>
</dbReference>
<evidence type="ECO:0000256" key="1">
    <source>
        <dbReference type="SAM" id="MobiDB-lite"/>
    </source>
</evidence>
<proteinExistence type="predicted"/>
<accession>A0A1I7YG16</accession>
<keyword evidence="2" id="KW-0812">Transmembrane</keyword>
<protein>
    <submittedName>
        <fullName evidence="4">Bestrophin homolog</fullName>
    </submittedName>
</protein>
<keyword evidence="2" id="KW-1133">Transmembrane helix</keyword>
<evidence type="ECO:0000256" key="2">
    <source>
        <dbReference type="SAM" id="Phobius"/>
    </source>
</evidence>
<keyword evidence="3" id="KW-1185">Reference proteome</keyword>
<evidence type="ECO:0000313" key="3">
    <source>
        <dbReference type="Proteomes" id="UP000095287"/>
    </source>
</evidence>
<keyword evidence="2" id="KW-0472">Membrane</keyword>
<feature type="region of interest" description="Disordered" evidence="1">
    <location>
        <begin position="185"/>
        <end position="208"/>
    </location>
</feature>
<name>A0A1I7YG16_9BILA</name>
<evidence type="ECO:0000313" key="4">
    <source>
        <dbReference type="WBParaSite" id="L893_g15995.t1"/>
    </source>
</evidence>
<feature type="compositionally biased region" description="Acidic residues" evidence="1">
    <location>
        <begin position="189"/>
        <end position="201"/>
    </location>
</feature>